<gene>
    <name evidence="4" type="ORF">SAMN04489719_2488</name>
</gene>
<dbReference type="STRING" id="684552.SAMN04489719_2488"/>
<feature type="compositionally biased region" description="Low complexity" evidence="1">
    <location>
        <begin position="33"/>
        <end position="59"/>
    </location>
</feature>
<proteinExistence type="predicted"/>
<feature type="compositionally biased region" description="Basic and acidic residues" evidence="1">
    <location>
        <begin position="370"/>
        <end position="379"/>
    </location>
</feature>
<protein>
    <submittedName>
        <fullName evidence="4">Glucose/arabinose dehydrogenase, beta-propeller fold</fullName>
    </submittedName>
</protein>
<evidence type="ECO:0000259" key="3">
    <source>
        <dbReference type="Pfam" id="PF07995"/>
    </source>
</evidence>
<dbReference type="Gene3D" id="2.120.10.30">
    <property type="entry name" value="TolB, C-terminal domain"/>
    <property type="match status" value="1"/>
</dbReference>
<organism evidence="4 5">
    <name type="scientific">Agrococcus carbonis</name>
    <dbReference type="NCBI Taxonomy" id="684552"/>
    <lineage>
        <taxon>Bacteria</taxon>
        <taxon>Bacillati</taxon>
        <taxon>Actinomycetota</taxon>
        <taxon>Actinomycetes</taxon>
        <taxon>Micrococcales</taxon>
        <taxon>Microbacteriaceae</taxon>
        <taxon>Agrococcus</taxon>
    </lineage>
</organism>
<evidence type="ECO:0000256" key="1">
    <source>
        <dbReference type="SAM" id="MobiDB-lite"/>
    </source>
</evidence>
<dbReference type="PANTHER" id="PTHR19328">
    <property type="entry name" value="HEDGEHOG-INTERACTING PROTEIN"/>
    <property type="match status" value="1"/>
</dbReference>
<dbReference type="InterPro" id="IPR012938">
    <property type="entry name" value="Glc/Sorbosone_DH"/>
</dbReference>
<feature type="region of interest" description="Disordered" evidence="1">
    <location>
        <begin position="32"/>
        <end position="59"/>
    </location>
</feature>
<accession>A0A1H1STA4</accession>
<keyword evidence="5" id="KW-1185">Reference proteome</keyword>
<feature type="domain" description="Glucose/Sorbosone dehydrogenase" evidence="3">
    <location>
        <begin position="74"/>
        <end position="364"/>
    </location>
</feature>
<dbReference type="OrthoDB" id="9770043at2"/>
<feature type="region of interest" description="Disordered" evidence="1">
    <location>
        <begin position="360"/>
        <end position="379"/>
    </location>
</feature>
<evidence type="ECO:0000256" key="2">
    <source>
        <dbReference type="SAM" id="SignalP"/>
    </source>
</evidence>
<feature type="signal peptide" evidence="2">
    <location>
        <begin position="1"/>
        <end position="22"/>
    </location>
</feature>
<reference evidence="5" key="1">
    <citation type="submission" date="2016-10" db="EMBL/GenBank/DDBJ databases">
        <authorList>
            <person name="Varghese N."/>
            <person name="Submissions S."/>
        </authorList>
    </citation>
    <scope>NUCLEOTIDE SEQUENCE [LARGE SCALE GENOMIC DNA]</scope>
    <source>
        <strain evidence="5">DSM 22965</strain>
    </source>
</reference>
<name>A0A1H1STA4_9MICO</name>
<dbReference type="PROSITE" id="PS51257">
    <property type="entry name" value="PROKAR_LIPOPROTEIN"/>
    <property type="match status" value="1"/>
</dbReference>
<dbReference type="EMBL" id="LT629734">
    <property type="protein sequence ID" value="SDS51073.1"/>
    <property type="molecule type" value="Genomic_DNA"/>
</dbReference>
<dbReference type="PANTHER" id="PTHR19328:SF13">
    <property type="entry name" value="HIPL1 PROTEIN"/>
    <property type="match status" value="1"/>
</dbReference>
<keyword evidence="2" id="KW-0732">Signal</keyword>
<feature type="chain" id="PRO_5038610549" evidence="2">
    <location>
        <begin position="23"/>
        <end position="379"/>
    </location>
</feature>
<dbReference type="SUPFAM" id="SSF50952">
    <property type="entry name" value="Soluble quinoprotein glucose dehydrogenase"/>
    <property type="match status" value="1"/>
</dbReference>
<evidence type="ECO:0000313" key="4">
    <source>
        <dbReference type="EMBL" id="SDS51073.1"/>
    </source>
</evidence>
<dbReference type="AlphaFoldDB" id="A0A1H1STA4"/>
<dbReference type="Proteomes" id="UP000199649">
    <property type="component" value="Chromosome I"/>
</dbReference>
<dbReference type="InterPro" id="IPR011042">
    <property type="entry name" value="6-blade_b-propeller_TolB-like"/>
</dbReference>
<sequence>MRGPRRAAVGALAAVAALALVACGIGSPPPGPDATGAGTAASEGPGPSGSGPAATAAAVPPGTLDAPAVLATGLSSPWSVVPMPGGGALVSERDTARILEVSPAGAVRELARIDGVAPRGEAGLLGLAIADGHLYWYATARDGNAVSRARLTGSPGARELGAPEAVIAGIPATSFHDGGRIAFGPDGMLYVTTGDAGDPSAAQDRDSLAGKILRLEPDGAIPADNPFPGSPVYTLGHRNPQGLAWDDDGTMWATEFGQDTWDELNRIDAGANYGWPEVEGAAGSTGFADPVQQWRPAEASPSGIAIAGGSIWIAHLRGAALREVPLADPGTSTVHWQGRYGRLRDVATAPDGSLWMLTSNTDGRGSPAEGDDRILLVSP</sequence>
<dbReference type="RefSeq" id="WP_092667672.1">
    <property type="nucleotide sequence ID" value="NZ_LT629734.1"/>
</dbReference>
<dbReference type="InterPro" id="IPR011041">
    <property type="entry name" value="Quinoprot_gluc/sorb_DH_b-prop"/>
</dbReference>
<dbReference type="Pfam" id="PF07995">
    <property type="entry name" value="GSDH"/>
    <property type="match status" value="1"/>
</dbReference>
<evidence type="ECO:0000313" key="5">
    <source>
        <dbReference type="Proteomes" id="UP000199649"/>
    </source>
</evidence>